<name>A0ABS2CNK0_9MICO</name>
<evidence type="ECO:0000313" key="4">
    <source>
        <dbReference type="Proteomes" id="UP001430172"/>
    </source>
</evidence>
<dbReference type="InterPro" id="IPR050471">
    <property type="entry name" value="AB_hydrolase"/>
</dbReference>
<gene>
    <name evidence="3" type="ORF">JQN70_13200</name>
</gene>
<comment type="caution">
    <text evidence="3">The sequence shown here is derived from an EMBL/GenBank/DDBJ whole genome shotgun (WGS) entry which is preliminary data.</text>
</comment>
<protein>
    <submittedName>
        <fullName evidence="3">Alpha/beta fold hydrolase</fullName>
    </submittedName>
</protein>
<dbReference type="Gene3D" id="3.40.50.1820">
    <property type="entry name" value="alpha/beta hydrolase"/>
    <property type="match status" value="1"/>
</dbReference>
<organism evidence="3 4">
    <name type="scientific">Phycicoccus sonneratiae</name>
    <dbReference type="NCBI Taxonomy" id="2807628"/>
    <lineage>
        <taxon>Bacteria</taxon>
        <taxon>Bacillati</taxon>
        <taxon>Actinomycetota</taxon>
        <taxon>Actinomycetes</taxon>
        <taxon>Micrococcales</taxon>
        <taxon>Intrasporangiaceae</taxon>
        <taxon>Phycicoccus</taxon>
    </lineage>
</organism>
<dbReference type="Proteomes" id="UP001430172">
    <property type="component" value="Unassembled WGS sequence"/>
</dbReference>
<dbReference type="PANTHER" id="PTHR43433">
    <property type="entry name" value="HYDROLASE, ALPHA/BETA FOLD FAMILY PROTEIN"/>
    <property type="match status" value="1"/>
</dbReference>
<dbReference type="SUPFAM" id="SSF53756">
    <property type="entry name" value="UDP-Glycosyltransferase/glycogen phosphorylase"/>
    <property type="match status" value="1"/>
</dbReference>
<evidence type="ECO:0000259" key="2">
    <source>
        <dbReference type="Pfam" id="PF04101"/>
    </source>
</evidence>
<accession>A0ABS2CNK0</accession>
<dbReference type="GO" id="GO:0016787">
    <property type="term" value="F:hydrolase activity"/>
    <property type="evidence" value="ECO:0007669"/>
    <property type="project" value="UniProtKB-KW"/>
</dbReference>
<dbReference type="InterPro" id="IPR000073">
    <property type="entry name" value="AB_hydrolase_1"/>
</dbReference>
<evidence type="ECO:0000259" key="1">
    <source>
        <dbReference type="Pfam" id="PF00561"/>
    </source>
</evidence>
<dbReference type="Pfam" id="PF04101">
    <property type="entry name" value="Glyco_tran_28_C"/>
    <property type="match status" value="1"/>
</dbReference>
<dbReference type="InterPro" id="IPR029058">
    <property type="entry name" value="AB_hydrolase_fold"/>
</dbReference>
<dbReference type="EMBL" id="JAFDVD010000014">
    <property type="protein sequence ID" value="MBM6401350.1"/>
    <property type="molecule type" value="Genomic_DNA"/>
</dbReference>
<dbReference type="PANTHER" id="PTHR43433:SF5">
    <property type="entry name" value="AB HYDROLASE-1 DOMAIN-CONTAINING PROTEIN"/>
    <property type="match status" value="1"/>
</dbReference>
<dbReference type="Pfam" id="PF00561">
    <property type="entry name" value="Abhydrolase_1"/>
    <property type="match status" value="1"/>
</dbReference>
<feature type="domain" description="AB hydrolase-1" evidence="1">
    <location>
        <begin position="2"/>
        <end position="226"/>
    </location>
</feature>
<keyword evidence="3" id="KW-0378">Hydrolase</keyword>
<dbReference type="SUPFAM" id="SSF53474">
    <property type="entry name" value="alpha/beta-Hydrolases"/>
    <property type="match status" value="1"/>
</dbReference>
<reference evidence="3" key="1">
    <citation type="submission" date="2021-02" db="EMBL/GenBank/DDBJ databases">
        <title>Phycicoccus sp. MQZ13P-5T, whole genome shotgun sequence.</title>
        <authorList>
            <person name="Tuo L."/>
        </authorList>
    </citation>
    <scope>NUCLEOTIDE SEQUENCE</scope>
    <source>
        <strain evidence="3">MQZ13P-5</strain>
    </source>
</reference>
<evidence type="ECO:0000313" key="3">
    <source>
        <dbReference type="EMBL" id="MBM6401350.1"/>
    </source>
</evidence>
<sequence>MWKAQVPHLARHHRVVTFDGRGSGESDRPEGAAAYANDEYAADTLAVMDAVGVGAAVLVGLSSGAAWAAQVAAARPDRVTGLVAFGPPGGSWSPQAHHEVGTFADPPQSTEGWSAYNRHHWLGGGYDDFVEFFFAQMYSEPHSTRQREESAEWAHEVGPRVLADATSGRLGLDGAALTDLAAVLDEVRCPVLVVHGTDDRVRAPADGEAFAQRTGGSLLLVEGAGHGVPARDPVLATREIDRFARQVARSGEPGRRWTRALSRSREVLVLSSPIGLGHARRDLAVVRALREQRPDVRVRWLAQDPVTRALERAGEEVHPASAWLASESAHVEAACGEHDLDAFDAIRRMDDLLVTNFLVLDEVLEREDVDLVVGDEAWETDHFLHENPERKRGAFAWLTDFVGWLPMPAGGEQQAALTADYNAEMLEHRARFPWVRDRSVFVGSPDDVVEGTFGPGLPGIRAWTEREFDFAGYVTGFTPPGEEERVRWRAELGFGAEETVCVVAVGGTSVGAGLLRRVLAAVPACRRARPDLRFVVVAGPRIEPSSLPATPGAEVLGWVPDLWRHLAACDVAVVQGGLTTCMELTASRTPFLFVPLRNHFEQNIHVRHRLERYRAGTHLPYEELLEPDAFAAALLATLAAPVTARPVETDGARRAASLLLDLL</sequence>
<dbReference type="Gene3D" id="3.40.50.2000">
    <property type="entry name" value="Glycogen Phosphorylase B"/>
    <property type="match status" value="2"/>
</dbReference>
<feature type="domain" description="Glycosyl transferase family 28 C-terminal" evidence="2">
    <location>
        <begin position="503"/>
        <end position="634"/>
    </location>
</feature>
<dbReference type="InterPro" id="IPR007235">
    <property type="entry name" value="Glyco_trans_28_C"/>
</dbReference>
<keyword evidence="4" id="KW-1185">Reference proteome</keyword>
<proteinExistence type="predicted"/>